<dbReference type="EMBL" id="PKMF04000031">
    <property type="protein sequence ID" value="KAK7856995.1"/>
    <property type="molecule type" value="Genomic_DNA"/>
</dbReference>
<accession>A0AAW0LZG9</accession>
<dbReference type="AlphaFoldDB" id="A0AAW0LZG9"/>
<evidence type="ECO:0000313" key="1">
    <source>
        <dbReference type="EMBL" id="KAK7856995.1"/>
    </source>
</evidence>
<reference evidence="1" key="1">
    <citation type="submission" date="2017-12" db="EMBL/GenBank/DDBJ databases">
        <authorList>
            <person name="Barbosa P."/>
            <person name="Usie A."/>
            <person name="Ramos A.M."/>
        </authorList>
    </citation>
    <scope>NUCLEOTIDE SEQUENCE</scope>
    <source>
        <strain evidence="1">HL8</strain>
        <tissue evidence="1">Leaves</tissue>
    </source>
</reference>
<reference evidence="1" key="2">
    <citation type="journal article" date="2018" name="Sci. Data">
        <title>The draft genome sequence of cork oak.</title>
        <authorList>
            <person name="Ramos A.M."/>
            <person name="Usie A."/>
            <person name="Barbosa P."/>
            <person name="Barros P.M."/>
            <person name="Capote T."/>
            <person name="Chaves I."/>
            <person name="Simoes F."/>
            <person name="Abreu I."/>
            <person name="Carrasquinho I."/>
            <person name="Faro C."/>
            <person name="Guimaraes J.B."/>
            <person name="Mendonca D."/>
            <person name="Nobrega F."/>
            <person name="Rodrigues L."/>
            <person name="Saibo N.J.M."/>
            <person name="Varela M.C."/>
            <person name="Egas C."/>
            <person name="Matos J."/>
            <person name="Miguel C.M."/>
            <person name="Oliveira M.M."/>
            <person name="Ricardo C.P."/>
            <person name="Goncalves S."/>
        </authorList>
    </citation>
    <scope>NUCLEOTIDE SEQUENCE [LARGE SCALE GENOMIC DNA]</scope>
    <source>
        <strain evidence="1">HL8</strain>
    </source>
</reference>
<sequence length="104" mass="10982">MGSKSMELSAHLADLTFAVPISPAQRRSRLPTSSISLLPFIFFLSSSIPHQSRLTSAISHSKISGMEVVGAAVGALLATTSELLVVVSVLRPRPLSICIQSCCC</sequence>
<proteinExistence type="predicted"/>
<comment type="caution">
    <text evidence="1">The sequence shown here is derived from an EMBL/GenBank/DDBJ whole genome shotgun (WGS) entry which is preliminary data.</text>
</comment>
<organism evidence="1">
    <name type="scientific">Quercus suber</name>
    <name type="common">Cork oak</name>
    <dbReference type="NCBI Taxonomy" id="58331"/>
    <lineage>
        <taxon>Eukaryota</taxon>
        <taxon>Viridiplantae</taxon>
        <taxon>Streptophyta</taxon>
        <taxon>Embryophyta</taxon>
        <taxon>Tracheophyta</taxon>
        <taxon>Spermatophyta</taxon>
        <taxon>Magnoliopsida</taxon>
        <taxon>eudicotyledons</taxon>
        <taxon>Gunneridae</taxon>
        <taxon>Pentapetalae</taxon>
        <taxon>rosids</taxon>
        <taxon>fabids</taxon>
        <taxon>Fagales</taxon>
        <taxon>Fagaceae</taxon>
        <taxon>Quercus</taxon>
    </lineage>
</organism>
<protein>
    <submittedName>
        <fullName evidence="1">Uncharacterized protein</fullName>
    </submittedName>
</protein>
<reference evidence="1" key="3">
    <citation type="submission" date="2023-07" db="EMBL/GenBank/DDBJ databases">
        <title>An improved reference 1 genome and first organelle genomes of Quercus suber.</title>
        <authorList>
            <consortium name="Genosuber Consortium"/>
            <person name="Usie A."/>
            <person name="Serra O."/>
            <person name="Barros P."/>
        </authorList>
    </citation>
    <scope>NUCLEOTIDE SEQUENCE</scope>
    <source>
        <strain evidence="1">HL8</strain>
        <tissue evidence="1">Leaves</tissue>
    </source>
</reference>
<gene>
    <name evidence="1" type="ORF">CFP56_020444</name>
</gene>
<name>A0AAW0LZG9_QUESU</name>